<gene>
    <name evidence="1" type="ORF">ACFOLC_05250</name>
</gene>
<sequence>MRAPDTYDYAVIRVVPRVEREEFINVGIIVSCAGAKYLEARIELDEARLLALDPQVDLDTVRRHLATIPAICAGGPGSGPIGLLPQRARFHWLTAKRSSIIQTSPVHLGRCTDAVAAIEHLLQRMVRVARD</sequence>
<name>A0ABV7RL91_9GAMM</name>
<evidence type="ECO:0000313" key="2">
    <source>
        <dbReference type="Proteomes" id="UP001595740"/>
    </source>
</evidence>
<keyword evidence="2" id="KW-1185">Reference proteome</keyword>
<reference evidence="2" key="1">
    <citation type="journal article" date="2019" name="Int. J. Syst. Evol. Microbiol.">
        <title>The Global Catalogue of Microorganisms (GCM) 10K type strain sequencing project: providing services to taxonomists for standard genome sequencing and annotation.</title>
        <authorList>
            <consortium name="The Broad Institute Genomics Platform"/>
            <consortium name="The Broad Institute Genome Sequencing Center for Infectious Disease"/>
            <person name="Wu L."/>
            <person name="Ma J."/>
        </authorList>
    </citation>
    <scope>NUCLEOTIDE SEQUENCE [LARGE SCALE GENOMIC DNA]</scope>
    <source>
        <strain evidence="2">KCTC 42875</strain>
    </source>
</reference>
<protein>
    <submittedName>
        <fullName evidence="1">DUF3037 domain-containing protein</fullName>
    </submittedName>
</protein>
<organism evidence="1 2">
    <name type="scientific">Lysobacter cavernae</name>
    <dbReference type="NCBI Taxonomy" id="1685901"/>
    <lineage>
        <taxon>Bacteria</taxon>
        <taxon>Pseudomonadati</taxon>
        <taxon>Pseudomonadota</taxon>
        <taxon>Gammaproteobacteria</taxon>
        <taxon>Lysobacterales</taxon>
        <taxon>Lysobacteraceae</taxon>
        <taxon>Lysobacter</taxon>
    </lineage>
</organism>
<dbReference type="RefSeq" id="WP_386758181.1">
    <property type="nucleotide sequence ID" value="NZ_JBHRXK010000002.1"/>
</dbReference>
<proteinExistence type="predicted"/>
<evidence type="ECO:0000313" key="1">
    <source>
        <dbReference type="EMBL" id="MFC3550416.1"/>
    </source>
</evidence>
<dbReference type="EMBL" id="JBHRXK010000002">
    <property type="protein sequence ID" value="MFC3550416.1"/>
    <property type="molecule type" value="Genomic_DNA"/>
</dbReference>
<dbReference type="InterPro" id="IPR021398">
    <property type="entry name" value="DUF3037"/>
</dbReference>
<comment type="caution">
    <text evidence="1">The sequence shown here is derived from an EMBL/GenBank/DDBJ whole genome shotgun (WGS) entry which is preliminary data.</text>
</comment>
<dbReference type="Pfam" id="PF11236">
    <property type="entry name" value="DUF3037"/>
    <property type="match status" value="1"/>
</dbReference>
<dbReference type="Proteomes" id="UP001595740">
    <property type="component" value="Unassembled WGS sequence"/>
</dbReference>
<accession>A0ABV7RL91</accession>